<evidence type="ECO:0000256" key="6">
    <source>
        <dbReference type="SAM" id="MobiDB-lite"/>
    </source>
</evidence>
<name>A0A8B7Y543_ACAPL</name>
<comment type="subcellular location">
    <subcellularLocation>
        <location evidence="1">Nucleus</location>
    </subcellularLocation>
</comment>
<protein>
    <submittedName>
        <fullName evidence="10">Protein dead ringer homolog</fullName>
    </submittedName>
</protein>
<keyword evidence="9" id="KW-1185">Reference proteome</keyword>
<dbReference type="Proteomes" id="UP000694845">
    <property type="component" value="Unplaced"/>
</dbReference>
<keyword evidence="3" id="KW-0238">DNA-binding</keyword>
<dbReference type="InterPro" id="IPR001606">
    <property type="entry name" value="ARID_dom"/>
</dbReference>
<dbReference type="SUPFAM" id="SSF46774">
    <property type="entry name" value="ARID-like"/>
    <property type="match status" value="1"/>
</dbReference>
<evidence type="ECO:0000259" key="7">
    <source>
        <dbReference type="PROSITE" id="PS51011"/>
    </source>
</evidence>
<evidence type="ECO:0000313" key="10">
    <source>
        <dbReference type="RefSeq" id="XP_022086961.1"/>
    </source>
</evidence>
<proteinExistence type="predicted"/>
<dbReference type="GO" id="GO:0006357">
    <property type="term" value="P:regulation of transcription by RNA polymerase II"/>
    <property type="evidence" value="ECO:0007669"/>
    <property type="project" value="InterPro"/>
</dbReference>
<dbReference type="SMART" id="SM01014">
    <property type="entry name" value="ARID"/>
    <property type="match status" value="1"/>
</dbReference>
<dbReference type="OMA" id="GGQSEWT"/>
<dbReference type="GO" id="GO:0003677">
    <property type="term" value="F:DNA binding"/>
    <property type="evidence" value="ECO:0007669"/>
    <property type="project" value="UniProtKB-KW"/>
</dbReference>
<keyword evidence="5" id="KW-0539">Nucleus</keyword>
<evidence type="ECO:0000256" key="3">
    <source>
        <dbReference type="ARBA" id="ARBA00023125"/>
    </source>
</evidence>
<dbReference type="GO" id="GO:0005634">
    <property type="term" value="C:nucleus"/>
    <property type="evidence" value="ECO:0007669"/>
    <property type="project" value="UniProtKB-SubCell"/>
</dbReference>
<dbReference type="CDD" id="cd16881">
    <property type="entry name" value="ARID_Dri-like"/>
    <property type="match status" value="1"/>
</dbReference>
<evidence type="ECO:0000313" key="9">
    <source>
        <dbReference type="Proteomes" id="UP000694845"/>
    </source>
</evidence>
<reference evidence="10" key="1">
    <citation type="submission" date="2025-08" db="UniProtKB">
        <authorList>
            <consortium name="RefSeq"/>
        </authorList>
    </citation>
    <scope>IDENTIFICATION</scope>
</reference>
<dbReference type="PROSITE" id="PS51011">
    <property type="entry name" value="ARID"/>
    <property type="match status" value="1"/>
</dbReference>
<evidence type="ECO:0000259" key="8">
    <source>
        <dbReference type="PROSITE" id="PS51486"/>
    </source>
</evidence>
<accession>A0A8B7Y543</accession>
<feature type="compositionally biased region" description="Basic residues" evidence="6">
    <location>
        <begin position="115"/>
        <end position="126"/>
    </location>
</feature>
<dbReference type="AlphaFoldDB" id="A0A8B7Y543"/>
<evidence type="ECO:0000256" key="5">
    <source>
        <dbReference type="ARBA" id="ARBA00023242"/>
    </source>
</evidence>
<dbReference type="PANTHER" id="PTHR15348">
    <property type="entry name" value="AT-RICH INTERACTIVE DOMAIN-CONTAINING PROTEIN ARID DOMAIN- CONTAINING PROTEIN DEAD RINGER PROTEIN B-CELL REGULATOR OF IGH TRANSCRIPTION BRIGHT"/>
    <property type="match status" value="1"/>
</dbReference>
<dbReference type="InterPro" id="IPR036431">
    <property type="entry name" value="ARID_dom_sf"/>
</dbReference>
<dbReference type="OrthoDB" id="10044343at2759"/>
<feature type="domain" description="REKLES" evidence="8">
    <location>
        <begin position="473"/>
        <end position="564"/>
    </location>
</feature>
<dbReference type="InterPro" id="IPR045147">
    <property type="entry name" value="ARI3A/B/C"/>
</dbReference>
<dbReference type="InterPro" id="IPR023334">
    <property type="entry name" value="REKLES_domain"/>
</dbReference>
<dbReference type="PROSITE" id="PS51486">
    <property type="entry name" value="REKLES"/>
    <property type="match status" value="1"/>
</dbReference>
<feature type="compositionally biased region" description="Basic and acidic residues" evidence="6">
    <location>
        <begin position="162"/>
        <end position="187"/>
    </location>
</feature>
<dbReference type="GeneID" id="110977286"/>
<sequence>MERTGEVLEQGRSNGVQPQHRILPPKHHHPFYSQAMTSTFSVSHARRQEILRRLEMMNGRDDYDSDEMDGELNYGDEEELEEDKLTAEDKEIDLSLRHLNTSKLSPNPHPIFPPRHYKTSPPRHPKTPPPVNGGPVHYESHRRRKSLSPTSAIREYAAQGDRACDRSSLKRSSTERSLERPSVEKSPSESPSSPETSERFSQGRGCTERTPFERCQSERCSSDDEANSLSCSNQPEDYSIKLEKPSDSSLYSEDENNISEDTKPVSPTVFKEAGKPGVGGQSEWTFEEQFKQLYELSDDRKRKEFLNELFSFMQKRGTPVNRIPIMAKQVLDLYELFNLVTSKGGLVEVINKKQWREITKGLNLPASITSAAFTLRTQYMKYLYPFECEKRKLSTPSELQAAIDGNRREGRRQVYTTNATGFGLSPHSPTLPTMIPHPSVIPHNVRDSPEFEEERDARDFPFSRSFMQPRMAKHPMKHALYEEPLTPPPKRPLLTDEQHHRYLLQQQQHQMVPPAAHIKVTSNHAQRDTGLPLFELRGDNSLIVSIELNGVLYQGVLYPRGTPLHVLTNRATGSSS</sequence>
<keyword evidence="2" id="KW-0805">Transcription regulation</keyword>
<evidence type="ECO:0000256" key="4">
    <source>
        <dbReference type="ARBA" id="ARBA00023163"/>
    </source>
</evidence>
<organism evidence="9 10">
    <name type="scientific">Acanthaster planci</name>
    <name type="common">Crown-of-thorns starfish</name>
    <dbReference type="NCBI Taxonomy" id="133434"/>
    <lineage>
        <taxon>Eukaryota</taxon>
        <taxon>Metazoa</taxon>
        <taxon>Echinodermata</taxon>
        <taxon>Eleutherozoa</taxon>
        <taxon>Asterozoa</taxon>
        <taxon>Asteroidea</taxon>
        <taxon>Valvatacea</taxon>
        <taxon>Valvatida</taxon>
        <taxon>Acanthasteridae</taxon>
        <taxon>Acanthaster</taxon>
    </lineage>
</organism>
<evidence type="ECO:0000256" key="1">
    <source>
        <dbReference type="ARBA" id="ARBA00004123"/>
    </source>
</evidence>
<feature type="compositionally biased region" description="Basic and acidic residues" evidence="6">
    <location>
        <begin position="206"/>
        <end position="222"/>
    </location>
</feature>
<dbReference type="Pfam" id="PF01388">
    <property type="entry name" value="ARID"/>
    <property type="match status" value="1"/>
</dbReference>
<dbReference type="KEGG" id="aplc:110977286"/>
<feature type="compositionally biased region" description="Acidic residues" evidence="6">
    <location>
        <begin position="63"/>
        <end position="82"/>
    </location>
</feature>
<feature type="region of interest" description="Disordered" evidence="6">
    <location>
        <begin position="1"/>
        <end position="29"/>
    </location>
</feature>
<feature type="compositionally biased region" description="Polar residues" evidence="6">
    <location>
        <begin position="227"/>
        <end position="236"/>
    </location>
</feature>
<dbReference type="PANTHER" id="PTHR15348:SF0">
    <property type="entry name" value="PROTEIN DEAD RINGER"/>
    <property type="match status" value="1"/>
</dbReference>
<dbReference type="FunFam" id="1.10.150.60:FF:000007">
    <property type="entry name" value="AT-rich interactive domain-containing protein 3C"/>
    <property type="match status" value="1"/>
</dbReference>
<keyword evidence="4" id="KW-0804">Transcription</keyword>
<dbReference type="SMART" id="SM00501">
    <property type="entry name" value="BRIGHT"/>
    <property type="match status" value="1"/>
</dbReference>
<feature type="region of interest" description="Disordered" evidence="6">
    <location>
        <begin position="56"/>
        <end position="84"/>
    </location>
</feature>
<feature type="region of interest" description="Disordered" evidence="6">
    <location>
        <begin position="96"/>
        <end position="267"/>
    </location>
</feature>
<dbReference type="Gene3D" id="1.10.150.60">
    <property type="entry name" value="ARID DNA-binding domain"/>
    <property type="match status" value="1"/>
</dbReference>
<evidence type="ECO:0000256" key="2">
    <source>
        <dbReference type="ARBA" id="ARBA00023015"/>
    </source>
</evidence>
<feature type="domain" description="ARID" evidence="7">
    <location>
        <begin position="299"/>
        <end position="391"/>
    </location>
</feature>
<gene>
    <name evidence="10" type="primary">LOC110977286</name>
</gene>
<dbReference type="RefSeq" id="XP_022086961.1">
    <property type="nucleotide sequence ID" value="XM_022231269.1"/>
</dbReference>